<evidence type="ECO:0000256" key="9">
    <source>
        <dbReference type="SAM" id="MobiDB-lite"/>
    </source>
</evidence>
<dbReference type="OrthoDB" id="41274at2759"/>
<dbReference type="InterPro" id="IPR017871">
    <property type="entry name" value="ABC_transporter-like_CS"/>
</dbReference>
<dbReference type="InterPro" id="IPR036640">
    <property type="entry name" value="ABC1_TM_sf"/>
</dbReference>
<evidence type="ECO:0000256" key="8">
    <source>
        <dbReference type="ARBA" id="ARBA00023136"/>
    </source>
</evidence>
<dbReference type="GO" id="GO:0015421">
    <property type="term" value="F:ABC-type oligopeptide transporter activity"/>
    <property type="evidence" value="ECO:0007669"/>
    <property type="project" value="TreeGrafter"/>
</dbReference>
<dbReference type="InterPro" id="IPR011527">
    <property type="entry name" value="ABC1_TM_dom"/>
</dbReference>
<dbReference type="InterPro" id="IPR027417">
    <property type="entry name" value="P-loop_NTPase"/>
</dbReference>
<feature type="transmembrane region" description="Helical" evidence="10">
    <location>
        <begin position="175"/>
        <end position="200"/>
    </location>
</feature>
<evidence type="ECO:0000313" key="13">
    <source>
        <dbReference type="EMBL" id="EJK45358.1"/>
    </source>
</evidence>
<evidence type="ECO:0000256" key="5">
    <source>
        <dbReference type="ARBA" id="ARBA00022741"/>
    </source>
</evidence>
<dbReference type="InterPro" id="IPR003593">
    <property type="entry name" value="AAA+_ATPase"/>
</dbReference>
<feature type="region of interest" description="Disordered" evidence="9">
    <location>
        <begin position="1"/>
        <end position="23"/>
    </location>
</feature>
<feature type="transmembrane region" description="Helical" evidence="10">
    <location>
        <begin position="1046"/>
        <end position="1066"/>
    </location>
</feature>
<feature type="domain" description="ABC transporter" evidence="11">
    <location>
        <begin position="1141"/>
        <end position="1360"/>
    </location>
</feature>
<feature type="transmembrane region" description="Helical" evidence="10">
    <location>
        <begin position="792"/>
        <end position="819"/>
    </location>
</feature>
<dbReference type="Pfam" id="PF00664">
    <property type="entry name" value="ABC_membrane"/>
    <property type="match status" value="2"/>
</dbReference>
<feature type="domain" description="ABC transmembrane type-1" evidence="12">
    <location>
        <begin position="800"/>
        <end position="1102"/>
    </location>
</feature>
<dbReference type="FunFam" id="3.40.50.300:FF:000604">
    <property type="entry name" value="ABC transporter B family member 28"/>
    <property type="match status" value="1"/>
</dbReference>
<keyword evidence="8 10" id="KW-0472">Membrane</keyword>
<feature type="transmembrane region" description="Helical" evidence="10">
    <location>
        <begin position="122"/>
        <end position="144"/>
    </location>
</feature>
<name>K0R015_THAOC</name>
<dbReference type="SUPFAM" id="SSF52540">
    <property type="entry name" value="P-loop containing nucleoside triphosphate hydrolases"/>
    <property type="match status" value="2"/>
</dbReference>
<accession>K0R015</accession>
<dbReference type="GO" id="GO:0005524">
    <property type="term" value="F:ATP binding"/>
    <property type="evidence" value="ECO:0007669"/>
    <property type="project" value="UniProtKB-KW"/>
</dbReference>
<dbReference type="SMART" id="SM00382">
    <property type="entry name" value="AAA"/>
    <property type="match status" value="2"/>
</dbReference>
<keyword evidence="7 10" id="KW-1133">Transmembrane helix</keyword>
<reference evidence="13 14" key="1">
    <citation type="journal article" date="2012" name="Genome Biol.">
        <title>Genome and low-iron response of an oceanic diatom adapted to chronic iron limitation.</title>
        <authorList>
            <person name="Lommer M."/>
            <person name="Specht M."/>
            <person name="Roy A.S."/>
            <person name="Kraemer L."/>
            <person name="Andreson R."/>
            <person name="Gutowska M.A."/>
            <person name="Wolf J."/>
            <person name="Bergner S.V."/>
            <person name="Schilhabel M.B."/>
            <person name="Klostermeier U.C."/>
            <person name="Beiko R.G."/>
            <person name="Rosenstiel P."/>
            <person name="Hippler M."/>
            <person name="Laroche J."/>
        </authorList>
    </citation>
    <scope>NUCLEOTIDE SEQUENCE [LARGE SCALE GENOMIC DNA]</scope>
    <source>
        <strain evidence="13 14">CCMP1005</strain>
    </source>
</reference>
<dbReference type="OMA" id="SCGQMFA"/>
<feature type="transmembrane region" description="Helical" evidence="10">
    <location>
        <begin position="839"/>
        <end position="863"/>
    </location>
</feature>
<gene>
    <name evidence="13" type="ORF">THAOC_36028</name>
</gene>
<feature type="region of interest" description="Disordered" evidence="9">
    <location>
        <begin position="46"/>
        <end position="67"/>
    </location>
</feature>
<feature type="compositionally biased region" description="Low complexity" evidence="9">
    <location>
        <begin position="1"/>
        <end position="12"/>
    </location>
</feature>
<comment type="similarity">
    <text evidence="2">Belongs to the ABC transporter superfamily. ABCB family. Multidrug resistance exporter (TC 3.A.1.201) subfamily.</text>
</comment>
<keyword evidence="4 10" id="KW-0812">Transmembrane</keyword>
<evidence type="ECO:0000313" key="14">
    <source>
        <dbReference type="Proteomes" id="UP000266841"/>
    </source>
</evidence>
<dbReference type="PANTHER" id="PTHR43394:SF27">
    <property type="entry name" value="ATP-DEPENDENT TRANSLOCASE ABCB1-LIKE"/>
    <property type="match status" value="1"/>
</dbReference>
<comment type="caution">
    <text evidence="13">The sequence shown here is derived from an EMBL/GenBank/DDBJ whole genome shotgun (WGS) entry which is preliminary data.</text>
</comment>
<dbReference type="InterPro" id="IPR039421">
    <property type="entry name" value="Type_1_exporter"/>
</dbReference>
<proteinExistence type="inferred from homology"/>
<evidence type="ECO:0000256" key="2">
    <source>
        <dbReference type="ARBA" id="ARBA00007577"/>
    </source>
</evidence>
<dbReference type="PANTHER" id="PTHR43394">
    <property type="entry name" value="ATP-DEPENDENT PERMEASE MDL1, MITOCHONDRIAL"/>
    <property type="match status" value="1"/>
</dbReference>
<organism evidence="13 14">
    <name type="scientific">Thalassiosira oceanica</name>
    <name type="common">Marine diatom</name>
    <dbReference type="NCBI Taxonomy" id="159749"/>
    <lineage>
        <taxon>Eukaryota</taxon>
        <taxon>Sar</taxon>
        <taxon>Stramenopiles</taxon>
        <taxon>Ochrophyta</taxon>
        <taxon>Bacillariophyta</taxon>
        <taxon>Coscinodiscophyceae</taxon>
        <taxon>Thalassiosirophycidae</taxon>
        <taxon>Thalassiosirales</taxon>
        <taxon>Thalassiosiraceae</taxon>
        <taxon>Thalassiosira</taxon>
    </lineage>
</organism>
<keyword evidence="3" id="KW-0813">Transport</keyword>
<feature type="domain" description="ABC transporter" evidence="11">
    <location>
        <begin position="483"/>
        <end position="723"/>
    </location>
</feature>
<dbReference type="CDD" id="cd18577">
    <property type="entry name" value="ABC_6TM_Pgp_ABCB1_D1_like"/>
    <property type="match status" value="1"/>
</dbReference>
<dbReference type="EMBL" id="AGNL01048578">
    <property type="protein sequence ID" value="EJK45358.1"/>
    <property type="molecule type" value="Genomic_DNA"/>
</dbReference>
<evidence type="ECO:0000259" key="12">
    <source>
        <dbReference type="PROSITE" id="PS50929"/>
    </source>
</evidence>
<evidence type="ECO:0000256" key="1">
    <source>
        <dbReference type="ARBA" id="ARBA00004141"/>
    </source>
</evidence>
<evidence type="ECO:0000256" key="10">
    <source>
        <dbReference type="SAM" id="Phobius"/>
    </source>
</evidence>
<dbReference type="GO" id="GO:0016887">
    <property type="term" value="F:ATP hydrolysis activity"/>
    <property type="evidence" value="ECO:0007669"/>
    <property type="project" value="InterPro"/>
</dbReference>
<dbReference type="SUPFAM" id="SSF90123">
    <property type="entry name" value="ABC transporter transmembrane region"/>
    <property type="match status" value="2"/>
</dbReference>
<feature type="transmembrane region" description="Helical" evidence="10">
    <location>
        <begin position="875"/>
        <end position="897"/>
    </location>
</feature>
<dbReference type="FunFam" id="3.40.50.300:FF:000836">
    <property type="entry name" value="ABC transporter B family member 25"/>
    <property type="match status" value="1"/>
</dbReference>
<sequence>MEEPSMPSISSEATEPLLAGDDDDVLLVAEESGKVANESRKKVTFQQSSLRLSSTTRHATSSNRRHLSSVNSAGLVGGGSTSAANEVIRFINRSGDGRNEGMEKKRVGLFAMFRYSSTTERWMMALGIIMAAIAGLSMPIWLLLLAESLETFNNIGKLLSQGASITILLDEMYKLIYSFAIVGAVSLVSGFAYVSIWTYVGEQQTLRIRKMFVASALKQDMTWFDATVGDPQELPVMAANSLGRVQICLGRTIADTFSNILSAAGCLAVALGLDAPLALFMLCVVPVIGVLVGIISCFMRKNSYRALGEFQSAGAFASEVLNGIPTIASLRAEQWAVRRYTDHVTGAQMYSVKTQFYSKLAAGKIRHTWWRISELTSFVRGVQSALRSSTEQRRTDTENSYRMPFACSFREDCGIAGSAVMVCIYGIILTAQFVALCNPGLNAINLGRIAAVDIYGAIERSPEIDGTDEVKGAKLGDEYDGSIDLQHVVFSYPSRRSDVVFRNLDLNIRAGSAVALVGPSGSGKSSLSKLLLRLYDPIGGRIVVGGTALKELNVKSWREKVGYVSQTPSLFPGTIRDNIAVGKINGSATDEEVIAAARAASAHEFICGLPHGYSTFFAGSSVQLSGGQLQRISIARALIRNPKVLILDEATSALDTASEKQVQDALERVRGERQLTTITIAHRLTTILNSDQIVVIADGEIQEKGTHRELVEMGGIYANLCEGQNLTANAAEVHRGSLPLENSPSEKGQDEEESLHFSKDGDGESEIAGDGEEKIDRAEVSRRIKQLSRKDFWYSVVGYAGSLIAGALPAGEAVLFGLITGNFFLLDNGDEMKATNTSLSLWFILLALLSFLGNVMSGIGFGVTGSRLTCRLRVLVSQGISATNLVDVLILTFAHILKVFEKLMRYTISFFDFPENSTGELTTRLEEDSELVSNVTGQQLGQRVQVFATLATGLCTALAFSWEVGLTAMGCVPLIIGSSLIQSRYASSEPKTTRAISPATLLERAFGDLAVLHAYGLQTSVSDKYSSCLEPDVQYKKRQSCYTGMAYGLSQFAVFGTFALVFWAGIKLMLNGRLGFTDFFVALLAIMFSSFGVGQSGADFSSHKIGLDAAWRLFEVSDGIVDDEDDPLCQEGSRPQIEGNVKFDQVEFAYPTRKNAPVYYTHGHRQGLQLDIDSKMSVAFTGMSGCGKSTALQLLLRFYRVDSGAITVDGVNIQDINIGHLRDQIGYVGQTPVLFKGTIRDNILLGKPDATEEEVHSAAKSANAYEFTMELHDKFDTDIGVGGSLLSGGQRQRVAIARAIIKNPKMLILDEATAALDNESEKTVKSCSKIVVLDKGGVQEEGTHRDLLARRGLYFLLWTKQSGA</sequence>
<dbReference type="GO" id="GO:0005743">
    <property type="term" value="C:mitochondrial inner membrane"/>
    <property type="evidence" value="ECO:0007669"/>
    <property type="project" value="TreeGrafter"/>
</dbReference>
<dbReference type="PROSITE" id="PS00211">
    <property type="entry name" value="ABC_TRANSPORTER_1"/>
    <property type="match status" value="2"/>
</dbReference>
<feature type="transmembrane region" description="Helical" evidence="10">
    <location>
        <begin position="277"/>
        <end position="298"/>
    </location>
</feature>
<keyword evidence="5" id="KW-0547">Nucleotide-binding</keyword>
<keyword evidence="14" id="KW-1185">Reference proteome</keyword>
<keyword evidence="6" id="KW-0067">ATP-binding</keyword>
<dbReference type="PROSITE" id="PS50893">
    <property type="entry name" value="ABC_TRANSPORTER_2"/>
    <property type="match status" value="2"/>
</dbReference>
<dbReference type="Gene3D" id="1.20.1560.10">
    <property type="entry name" value="ABC transporter type 1, transmembrane domain"/>
    <property type="match status" value="2"/>
</dbReference>
<dbReference type="Pfam" id="PF00005">
    <property type="entry name" value="ABC_tran"/>
    <property type="match status" value="2"/>
</dbReference>
<protein>
    <submittedName>
        <fullName evidence="13">Uncharacterized protein</fullName>
    </submittedName>
</protein>
<evidence type="ECO:0000256" key="7">
    <source>
        <dbReference type="ARBA" id="ARBA00022989"/>
    </source>
</evidence>
<dbReference type="eggNOG" id="KOG0055">
    <property type="taxonomic scope" value="Eukaryota"/>
</dbReference>
<comment type="subcellular location">
    <subcellularLocation>
        <location evidence="1">Membrane</location>
        <topology evidence="1">Multi-pass membrane protein</topology>
    </subcellularLocation>
</comment>
<dbReference type="Gene3D" id="3.40.50.300">
    <property type="entry name" value="P-loop containing nucleotide triphosphate hydrolases"/>
    <property type="match status" value="2"/>
</dbReference>
<evidence type="ECO:0000256" key="4">
    <source>
        <dbReference type="ARBA" id="ARBA00022692"/>
    </source>
</evidence>
<evidence type="ECO:0000259" key="11">
    <source>
        <dbReference type="PROSITE" id="PS50893"/>
    </source>
</evidence>
<dbReference type="InterPro" id="IPR003439">
    <property type="entry name" value="ABC_transporter-like_ATP-bd"/>
</dbReference>
<dbReference type="PROSITE" id="PS50929">
    <property type="entry name" value="ABC_TM1F"/>
    <property type="match status" value="2"/>
</dbReference>
<evidence type="ECO:0000256" key="6">
    <source>
        <dbReference type="ARBA" id="ARBA00022840"/>
    </source>
</evidence>
<dbReference type="GO" id="GO:0090374">
    <property type="term" value="P:oligopeptide export from mitochondrion"/>
    <property type="evidence" value="ECO:0007669"/>
    <property type="project" value="TreeGrafter"/>
</dbReference>
<dbReference type="CDD" id="cd18578">
    <property type="entry name" value="ABC_6TM_Pgp_ABCB1_D2_like"/>
    <property type="match status" value="1"/>
</dbReference>
<dbReference type="Proteomes" id="UP000266841">
    <property type="component" value="Unassembled WGS sequence"/>
</dbReference>
<feature type="domain" description="ABC transmembrane type-1" evidence="12">
    <location>
        <begin position="122"/>
        <end position="363"/>
    </location>
</feature>
<feature type="transmembrane region" description="Helical" evidence="10">
    <location>
        <begin position="252"/>
        <end position="271"/>
    </location>
</feature>
<evidence type="ECO:0000256" key="3">
    <source>
        <dbReference type="ARBA" id="ARBA00022448"/>
    </source>
</evidence>
<feature type="region of interest" description="Disordered" evidence="9">
    <location>
        <begin position="736"/>
        <end position="772"/>
    </location>
</feature>